<feature type="region of interest" description="Disordered" evidence="1">
    <location>
        <begin position="82"/>
        <end position="105"/>
    </location>
</feature>
<evidence type="ECO:0000256" key="1">
    <source>
        <dbReference type="SAM" id="MobiDB-lite"/>
    </source>
</evidence>
<organism evidence="2">
    <name type="scientific">hydrothermal vent metagenome</name>
    <dbReference type="NCBI Taxonomy" id="652676"/>
    <lineage>
        <taxon>unclassified sequences</taxon>
        <taxon>metagenomes</taxon>
        <taxon>ecological metagenomes</taxon>
    </lineage>
</organism>
<protein>
    <recommendedName>
        <fullName evidence="3">Transcription factor zinc-finger domain-containing protein</fullName>
    </recommendedName>
</protein>
<evidence type="ECO:0000313" key="2">
    <source>
        <dbReference type="EMBL" id="VAX38407.1"/>
    </source>
</evidence>
<gene>
    <name evidence="2" type="ORF">MNBD_PLANCTO02-1413</name>
</gene>
<name>A0A3B1E607_9ZZZZ</name>
<proteinExistence type="predicted"/>
<reference evidence="2" key="1">
    <citation type="submission" date="2018-06" db="EMBL/GenBank/DDBJ databases">
        <authorList>
            <person name="Zhirakovskaya E."/>
        </authorList>
    </citation>
    <scope>NUCLEOTIDE SEQUENCE</scope>
</reference>
<dbReference type="EMBL" id="UOGL01000197">
    <property type="protein sequence ID" value="VAX38407.1"/>
    <property type="molecule type" value="Genomic_DNA"/>
</dbReference>
<accession>A0A3B1E607</accession>
<evidence type="ECO:0008006" key="3">
    <source>
        <dbReference type="Google" id="ProtNLM"/>
    </source>
</evidence>
<sequence>MYYIGFCSSCGGGVLGVRICGEGDVVALCDECDALWLSPVLKNSPQFPEQPDLPCPYCRQSLIKTPARWATTDDLALPQNKHWRESILGTGEPLGESDDSSESFT</sequence>
<dbReference type="AlphaFoldDB" id="A0A3B1E607"/>
<feature type="compositionally biased region" description="Acidic residues" evidence="1">
    <location>
        <begin position="95"/>
        <end position="105"/>
    </location>
</feature>